<name>A0A6M8EPJ6_9BACT</name>
<evidence type="ECO:0000313" key="2">
    <source>
        <dbReference type="Proteomes" id="UP000503483"/>
    </source>
</evidence>
<accession>A0A6M8EPJ6</accession>
<dbReference type="SUPFAM" id="SSF143011">
    <property type="entry name" value="RelE-like"/>
    <property type="match status" value="1"/>
</dbReference>
<dbReference type="InterPro" id="IPR035093">
    <property type="entry name" value="RelE/ParE_toxin_dom_sf"/>
</dbReference>
<evidence type="ECO:0000313" key="1">
    <source>
        <dbReference type="EMBL" id="QKE30029.1"/>
    </source>
</evidence>
<dbReference type="EMBL" id="CP042652">
    <property type="protein sequence ID" value="QKE30029.1"/>
    <property type="molecule type" value="Genomic_DNA"/>
</dbReference>
<reference evidence="1 2" key="1">
    <citation type="submission" date="2019-08" db="EMBL/GenBank/DDBJ databases">
        <title>Complete genome sequence of Arcobacter acticola.</title>
        <authorList>
            <person name="Miller W."/>
        </authorList>
    </citation>
    <scope>NUCLEOTIDE SEQUENCE [LARGE SCALE GENOMIC DNA]</scope>
    <source>
        <strain evidence="1 2">KCTC 52212</strain>
    </source>
</reference>
<gene>
    <name evidence="1" type="ORF">AACT_2977</name>
</gene>
<dbReference type="KEGG" id="paco:AACT_2977"/>
<organism evidence="1 2">
    <name type="scientific">Arcobacter acticola</name>
    <dbReference type="NCBI Taxonomy" id="1849015"/>
    <lineage>
        <taxon>Bacteria</taxon>
        <taxon>Pseudomonadati</taxon>
        <taxon>Campylobacterota</taxon>
        <taxon>Epsilonproteobacteria</taxon>
        <taxon>Campylobacterales</taxon>
        <taxon>Arcobacteraceae</taxon>
        <taxon>Arcobacter</taxon>
    </lineage>
</organism>
<dbReference type="PIRSF" id="PIRSF039032">
    <property type="entry name" value="HigB-2"/>
    <property type="match status" value="1"/>
</dbReference>
<dbReference type="InterPro" id="IPR009387">
    <property type="entry name" value="HigB-2"/>
</dbReference>
<sequence length="109" mass="12714">MNLKIISLESFKKDAKELFKKNKKLPIDLKKLNDILQENPKSGIELSSDLYKIRLENSSSKVGKSGGFRVIYYYIDKNEKLYLLKIYSKTEVPNIKEEVLIKILNEQMS</sequence>
<dbReference type="AlphaFoldDB" id="A0A6M8EPJ6"/>
<protein>
    <submittedName>
        <fullName evidence="1">Toxin-antitoxin system, toxin component, RelE/ParE family</fullName>
    </submittedName>
</protein>
<dbReference type="Proteomes" id="UP000503483">
    <property type="component" value="Chromosome"/>
</dbReference>
<keyword evidence="2" id="KW-1185">Reference proteome</keyword>
<proteinExistence type="predicted"/>
<dbReference type="RefSeq" id="WP_172128319.1">
    <property type="nucleotide sequence ID" value="NZ_CP042652.1"/>
</dbReference>